<reference evidence="2 3" key="1">
    <citation type="journal article" date="2018" name="Syst. Appl. Microbiol.">
        <title>Ereboglobus luteus gen. nov. sp. nov. from cockroach guts, and new insights into the oxygen relationship of the genera Opitutus and Didymococcus (Verrucomicrobia: Opitutaceae).</title>
        <authorList>
            <person name="Tegtmeier D."/>
            <person name="Belitz A."/>
            <person name="Radek R."/>
            <person name="Heimerl T."/>
            <person name="Brune A."/>
        </authorList>
    </citation>
    <scope>NUCLEOTIDE SEQUENCE [LARGE SCALE GENOMIC DNA]</scope>
    <source>
        <strain evidence="2 3">Ho45</strain>
    </source>
</reference>
<evidence type="ECO:0000313" key="3">
    <source>
        <dbReference type="Proteomes" id="UP000244896"/>
    </source>
</evidence>
<organism evidence="2 3">
    <name type="scientific">Ereboglobus luteus</name>
    <dbReference type="NCBI Taxonomy" id="1796921"/>
    <lineage>
        <taxon>Bacteria</taxon>
        <taxon>Pseudomonadati</taxon>
        <taxon>Verrucomicrobiota</taxon>
        <taxon>Opitutia</taxon>
        <taxon>Opitutales</taxon>
        <taxon>Opitutaceae</taxon>
        <taxon>Ereboglobus</taxon>
    </lineage>
</organism>
<name>A0A2U8E1P4_9BACT</name>
<gene>
    <name evidence="2" type="ORF">CKA38_05195</name>
</gene>
<evidence type="ECO:0000313" key="2">
    <source>
        <dbReference type="EMBL" id="AWI08730.1"/>
    </source>
</evidence>
<dbReference type="Proteomes" id="UP000244896">
    <property type="component" value="Chromosome"/>
</dbReference>
<dbReference type="AlphaFoldDB" id="A0A2U8E1P4"/>
<sequence length="64" mass="6398">MSQSSPSKSSGEIAAVDAPRAEISRLNSEASPGQSETTRIRVRSSSGMVSGGAASGGSSQVTEK</sequence>
<protein>
    <submittedName>
        <fullName evidence="2">Uncharacterized protein</fullName>
    </submittedName>
</protein>
<dbReference type="EMBL" id="CP023004">
    <property type="protein sequence ID" value="AWI08730.1"/>
    <property type="molecule type" value="Genomic_DNA"/>
</dbReference>
<proteinExistence type="predicted"/>
<feature type="compositionally biased region" description="Polar residues" evidence="1">
    <location>
        <begin position="25"/>
        <end position="37"/>
    </location>
</feature>
<evidence type="ECO:0000256" key="1">
    <source>
        <dbReference type="SAM" id="MobiDB-lite"/>
    </source>
</evidence>
<accession>A0A2U8E1P4</accession>
<keyword evidence="3" id="KW-1185">Reference proteome</keyword>
<feature type="region of interest" description="Disordered" evidence="1">
    <location>
        <begin position="1"/>
        <end position="64"/>
    </location>
</feature>
<dbReference type="KEGG" id="elut:CKA38_05195"/>
<feature type="compositionally biased region" description="Polar residues" evidence="1">
    <location>
        <begin position="1"/>
        <end position="10"/>
    </location>
</feature>